<gene>
    <name evidence="1" type="ordered locus">VV1132</name>
</gene>
<dbReference type="EMBL" id="BA000037">
    <property type="protein sequence ID" value="BAC93897.1"/>
    <property type="molecule type" value="Genomic_DNA"/>
</dbReference>
<proteinExistence type="predicted"/>
<reference evidence="1 2" key="1">
    <citation type="journal article" date="2003" name="Genome Res.">
        <title>Comparative genome analysis of Vibrio vulnificus, a marine pathogen.</title>
        <authorList>
            <person name="Chen C.Y."/>
            <person name="Wu K.M."/>
            <person name="Chang Y.C."/>
            <person name="Chang C.H."/>
            <person name="Tsai H.C."/>
            <person name="Liao T.L."/>
            <person name="Liu Y.M."/>
            <person name="Chen H.J."/>
            <person name="Shen A.B."/>
            <person name="Li J.C."/>
            <person name="Su T.L."/>
            <person name="Shao C.P."/>
            <person name="Lee C.T."/>
            <person name="Hor L.I."/>
            <person name="Tsai S.F."/>
        </authorList>
    </citation>
    <scope>NUCLEOTIDE SEQUENCE [LARGE SCALE GENOMIC DNA]</scope>
    <source>
        <strain evidence="1 2">YJ016</strain>
    </source>
</reference>
<protein>
    <submittedName>
        <fullName evidence="1">Uncharacterized protein</fullName>
    </submittedName>
</protein>
<evidence type="ECO:0000313" key="2">
    <source>
        <dbReference type="Proteomes" id="UP000002675"/>
    </source>
</evidence>
<dbReference type="KEGG" id="vvy:VV1132"/>
<sequence length="44" mass="4684">MHFGITAIKGKPSKRAKYASETAVLPEDDSMTVVSGPIQPLQIA</sequence>
<name>Q7MMD9_VIBVY</name>
<organism evidence="1 2">
    <name type="scientific">Vibrio vulnificus (strain YJ016)</name>
    <dbReference type="NCBI Taxonomy" id="196600"/>
    <lineage>
        <taxon>Bacteria</taxon>
        <taxon>Pseudomonadati</taxon>
        <taxon>Pseudomonadota</taxon>
        <taxon>Gammaproteobacteria</taxon>
        <taxon>Vibrionales</taxon>
        <taxon>Vibrionaceae</taxon>
        <taxon>Vibrio</taxon>
    </lineage>
</organism>
<accession>Q7MMD9</accession>
<dbReference type="Proteomes" id="UP000002675">
    <property type="component" value="Chromosome I"/>
</dbReference>
<dbReference type="AlphaFoldDB" id="Q7MMD9"/>
<evidence type="ECO:0000313" key="1">
    <source>
        <dbReference type="EMBL" id="BAC93897.1"/>
    </source>
</evidence>
<dbReference type="HOGENOM" id="CLU_3223817_0_0_6"/>